<dbReference type="AlphaFoldDB" id="A0A5C3FCD3"/>
<evidence type="ECO:0000256" key="2">
    <source>
        <dbReference type="ARBA" id="ARBA00004687"/>
    </source>
</evidence>
<evidence type="ECO:0000256" key="8">
    <source>
        <dbReference type="SAM" id="MobiDB-lite"/>
    </source>
</evidence>
<keyword evidence="5 9" id="KW-0812">Transmembrane</keyword>
<evidence type="ECO:0000313" key="11">
    <source>
        <dbReference type="Proteomes" id="UP000323386"/>
    </source>
</evidence>
<evidence type="ECO:0008006" key="12">
    <source>
        <dbReference type="Google" id="ProtNLM"/>
    </source>
</evidence>
<dbReference type="EMBL" id="OOIP01000031">
    <property type="protein sequence ID" value="SPO41806.1"/>
    <property type="molecule type" value="Genomic_DNA"/>
</dbReference>
<keyword evidence="7 9" id="KW-0472">Membrane</keyword>
<dbReference type="Pfam" id="PF06432">
    <property type="entry name" value="GPI2"/>
    <property type="match status" value="1"/>
</dbReference>
<dbReference type="Proteomes" id="UP000323386">
    <property type="component" value="Unassembled WGS sequence"/>
</dbReference>
<feature type="transmembrane region" description="Helical" evidence="9">
    <location>
        <begin position="614"/>
        <end position="632"/>
    </location>
</feature>
<accession>A0A5C3FCD3</accession>
<feature type="transmembrane region" description="Helical" evidence="9">
    <location>
        <begin position="450"/>
        <end position="470"/>
    </location>
</feature>
<evidence type="ECO:0000313" key="10">
    <source>
        <dbReference type="EMBL" id="SPO41806.1"/>
    </source>
</evidence>
<feature type="transmembrane region" description="Helical" evidence="9">
    <location>
        <begin position="388"/>
        <end position="409"/>
    </location>
</feature>
<gene>
    <name evidence="10" type="ORF">PSFLO_07288</name>
</gene>
<name>A0A5C3FCD3_9BASI</name>
<evidence type="ECO:0000256" key="6">
    <source>
        <dbReference type="ARBA" id="ARBA00022989"/>
    </source>
</evidence>
<feature type="compositionally biased region" description="Low complexity" evidence="8">
    <location>
        <begin position="28"/>
        <end position="52"/>
    </location>
</feature>
<dbReference type="InterPro" id="IPR009450">
    <property type="entry name" value="Plno_GlcNAc_GPI2"/>
</dbReference>
<dbReference type="PANTHER" id="PTHR12982">
    <property type="entry name" value="PHOSPHATIDYLINOSITOL GLYCAN, CLASS C"/>
    <property type="match status" value="1"/>
</dbReference>
<evidence type="ECO:0000256" key="5">
    <source>
        <dbReference type="ARBA" id="ARBA00022692"/>
    </source>
</evidence>
<feature type="transmembrane region" description="Helical" evidence="9">
    <location>
        <begin position="638"/>
        <end position="656"/>
    </location>
</feature>
<comment type="subcellular location">
    <subcellularLocation>
        <location evidence="1">Membrane</location>
        <topology evidence="1">Multi-pass membrane protein</topology>
    </subcellularLocation>
</comment>
<organism evidence="10 11">
    <name type="scientific">Pseudozyma flocculosa</name>
    <dbReference type="NCBI Taxonomy" id="84751"/>
    <lineage>
        <taxon>Eukaryota</taxon>
        <taxon>Fungi</taxon>
        <taxon>Dikarya</taxon>
        <taxon>Basidiomycota</taxon>
        <taxon>Ustilaginomycotina</taxon>
        <taxon>Ustilaginomycetes</taxon>
        <taxon>Ustilaginales</taxon>
        <taxon>Ustilaginaceae</taxon>
        <taxon>Pseudozyma</taxon>
    </lineage>
</organism>
<evidence type="ECO:0000256" key="3">
    <source>
        <dbReference type="ARBA" id="ARBA00008321"/>
    </source>
</evidence>
<feature type="region of interest" description="Disordered" evidence="8">
    <location>
        <begin position="422"/>
        <end position="447"/>
    </location>
</feature>
<feature type="compositionally biased region" description="Low complexity" evidence="8">
    <location>
        <begin position="277"/>
        <end position="307"/>
    </location>
</feature>
<protein>
    <recommendedName>
        <fullName evidence="12">Phosphatidylinositol N-acetylglucosaminyltransferase</fullName>
    </recommendedName>
</protein>
<feature type="compositionally biased region" description="Acidic residues" evidence="8">
    <location>
        <begin position="178"/>
        <end position="196"/>
    </location>
</feature>
<dbReference type="PANTHER" id="PTHR12982:SF0">
    <property type="entry name" value="PHOSPHATIDYLINOSITOL N-ACETYLGLUCOSAMINYLTRANSFERASE SUBUNIT C"/>
    <property type="match status" value="1"/>
</dbReference>
<feature type="compositionally biased region" description="Basic and acidic residues" evidence="8">
    <location>
        <begin position="197"/>
        <end position="213"/>
    </location>
</feature>
<feature type="compositionally biased region" description="Basic residues" evidence="8">
    <location>
        <begin position="434"/>
        <end position="445"/>
    </location>
</feature>
<feature type="compositionally biased region" description="Low complexity" evidence="8">
    <location>
        <begin position="240"/>
        <end position="254"/>
    </location>
</feature>
<comment type="pathway">
    <text evidence="2">Glycolipid biosynthesis; glycosylphosphatidylinositol-anchor biosynthesis.</text>
</comment>
<feature type="compositionally biased region" description="Low complexity" evidence="8">
    <location>
        <begin position="144"/>
        <end position="171"/>
    </location>
</feature>
<feature type="compositionally biased region" description="Polar residues" evidence="8">
    <location>
        <begin position="1"/>
        <end position="11"/>
    </location>
</feature>
<dbReference type="UniPathway" id="UPA00196"/>
<proteinExistence type="inferred from homology"/>
<dbReference type="GO" id="GO:0006506">
    <property type="term" value="P:GPI anchor biosynthetic process"/>
    <property type="evidence" value="ECO:0007669"/>
    <property type="project" value="UniProtKB-UniPathway"/>
</dbReference>
<evidence type="ECO:0000256" key="7">
    <source>
        <dbReference type="ARBA" id="ARBA00023136"/>
    </source>
</evidence>
<comment type="similarity">
    <text evidence="3">Belongs to the PIGC family.</text>
</comment>
<evidence type="ECO:0000256" key="9">
    <source>
        <dbReference type="SAM" id="Phobius"/>
    </source>
</evidence>
<keyword evidence="6 9" id="KW-1133">Transmembrane helix</keyword>
<keyword evidence="11" id="KW-1185">Reference proteome</keyword>
<feature type="transmembrane region" description="Helical" evidence="9">
    <location>
        <begin position="563"/>
        <end position="580"/>
    </location>
</feature>
<feature type="compositionally biased region" description="Basic and acidic residues" evidence="8">
    <location>
        <begin position="125"/>
        <end position="143"/>
    </location>
</feature>
<evidence type="ECO:0000256" key="1">
    <source>
        <dbReference type="ARBA" id="ARBA00004141"/>
    </source>
</evidence>
<reference evidence="10 11" key="1">
    <citation type="submission" date="2018-03" db="EMBL/GenBank/DDBJ databases">
        <authorList>
            <person name="Guldener U."/>
        </authorList>
    </citation>
    <scope>NUCLEOTIDE SEQUENCE [LARGE SCALE GENOMIC DNA]</scope>
    <source>
        <strain evidence="10 11">DAOM196992</strain>
    </source>
</reference>
<feature type="compositionally biased region" description="Low complexity" evidence="8">
    <location>
        <begin position="59"/>
        <end position="71"/>
    </location>
</feature>
<dbReference type="OrthoDB" id="196709at2759"/>
<keyword evidence="4" id="KW-0337">GPI-anchor biosynthesis</keyword>
<dbReference type="GO" id="GO:0000506">
    <property type="term" value="C:glycosylphosphatidylinositol-N-acetylglucosaminyltransferase (GPI-GnT) complex"/>
    <property type="evidence" value="ECO:0007669"/>
    <property type="project" value="TreeGrafter"/>
</dbReference>
<evidence type="ECO:0000256" key="4">
    <source>
        <dbReference type="ARBA" id="ARBA00022502"/>
    </source>
</evidence>
<feature type="compositionally biased region" description="Polar residues" evidence="8">
    <location>
        <begin position="106"/>
        <end position="120"/>
    </location>
</feature>
<sequence length="684" mass="72126">MNTSSRSNTVHGLSGKVTGLKFMQRSLQQQTQSSPAPSAAPSTPKATSSSAAGKSNRFAAIADAASPALSSTSSFGSPAAQSPGGPASNADAEQWVVPLAKRPKIASSSTSNTAQGTHNDTPAKFQHEAGWDAWLLEREKHDSATASTSSSSSSARPSSARRTFGVFPDQEQQQREPQEDDDASNDESGSSDDDSDDDRRGQPHIDDSGDEGARTPSARKGGPKKEFLKPGSLAKGGSGQSSSGKVKSSASSSSSGGGISGSRKKQDEIITARKKAGGISSSSYSSSSRGGARRGGISSESQRQGSSGSRGGGGKGGDERAPWQKVLWRPQPYPDNYVAPSFLDQLRTNTSIRLPTLVELVLSSLPISQQFLTTMLFVSAFIHLYSGLVTAPSLLVVSLSASMLAWTTVRVRDRVESSLQRWHRTSSAEPSGPRRTRLQRRRRQQGRRDTNPVLGLVILGFVLLSLSPVLKTLTEATTSDSIWALSTLLFSLHLVLADYRLPLPPPSPPCTRALTEAGDGGGGAGTEGFTSGPPRTLASTLSLNAAVCGSVVLASRLRSDEEVFALVLFAGILFGLGPIWQKRLLSPVKPSTCATTATAGATTTTTTRRRTATLVVYTLLLYATVMASLLPLDTRAPAAFTSLAVAFVSGLCPAWMRWAQRWKMEIKGPWDPAVPVLSNRGRGG</sequence>
<feature type="region of interest" description="Disordered" evidence="8">
    <location>
        <begin position="1"/>
        <end position="321"/>
    </location>
</feature>